<dbReference type="InterPro" id="IPR008822">
    <property type="entry name" value="Endonuclease_RusA-like"/>
</dbReference>
<accession>A0A9D9DU07</accession>
<dbReference type="SUPFAM" id="SSF103084">
    <property type="entry name" value="Holliday junction resolvase RusA"/>
    <property type="match status" value="1"/>
</dbReference>
<dbReference type="EMBL" id="JADIMX010000041">
    <property type="protein sequence ID" value="MBO8434117.1"/>
    <property type="molecule type" value="Genomic_DNA"/>
</dbReference>
<reference evidence="1" key="2">
    <citation type="journal article" date="2021" name="PeerJ">
        <title>Extensive microbial diversity within the chicken gut microbiome revealed by metagenomics and culture.</title>
        <authorList>
            <person name="Gilroy R."/>
            <person name="Ravi A."/>
            <person name="Getino M."/>
            <person name="Pursley I."/>
            <person name="Horton D.L."/>
            <person name="Alikhan N.F."/>
            <person name="Baker D."/>
            <person name="Gharbi K."/>
            <person name="Hall N."/>
            <person name="Watson M."/>
            <person name="Adriaenssens E.M."/>
            <person name="Foster-Nyarko E."/>
            <person name="Jarju S."/>
            <person name="Secka A."/>
            <person name="Antonio M."/>
            <person name="Oren A."/>
            <person name="Chaudhuri R.R."/>
            <person name="La Ragione R."/>
            <person name="Hildebrand F."/>
            <person name="Pallen M.J."/>
        </authorList>
    </citation>
    <scope>NUCLEOTIDE SEQUENCE</scope>
    <source>
        <strain evidence="1">F6-4510</strain>
    </source>
</reference>
<comment type="caution">
    <text evidence="1">The sequence shown here is derived from an EMBL/GenBank/DDBJ whole genome shotgun (WGS) entry which is preliminary data.</text>
</comment>
<reference evidence="1" key="1">
    <citation type="submission" date="2020-10" db="EMBL/GenBank/DDBJ databases">
        <authorList>
            <person name="Gilroy R."/>
        </authorList>
    </citation>
    <scope>NUCLEOTIDE SEQUENCE</scope>
    <source>
        <strain evidence="1">F6-4510</strain>
    </source>
</reference>
<dbReference type="GO" id="GO:0006281">
    <property type="term" value="P:DNA repair"/>
    <property type="evidence" value="ECO:0007669"/>
    <property type="project" value="InterPro"/>
</dbReference>
<dbReference type="Proteomes" id="UP000823611">
    <property type="component" value="Unassembled WGS sequence"/>
</dbReference>
<dbReference type="Gene3D" id="3.30.1330.70">
    <property type="entry name" value="Holliday junction resolvase RusA"/>
    <property type="match status" value="1"/>
</dbReference>
<dbReference type="GO" id="GO:0006310">
    <property type="term" value="P:DNA recombination"/>
    <property type="evidence" value="ECO:0007669"/>
    <property type="project" value="InterPro"/>
</dbReference>
<dbReference type="Pfam" id="PF05866">
    <property type="entry name" value="RusA"/>
    <property type="match status" value="1"/>
</dbReference>
<evidence type="ECO:0000313" key="1">
    <source>
        <dbReference type="EMBL" id="MBO8434117.1"/>
    </source>
</evidence>
<dbReference type="AlphaFoldDB" id="A0A9D9DU07"/>
<organism evidence="1 2">
    <name type="scientific">Candidatus Fimicola merdigallinarum</name>
    <dbReference type="NCBI Taxonomy" id="2840819"/>
    <lineage>
        <taxon>Bacteria</taxon>
        <taxon>Bacillati</taxon>
        <taxon>Bacillota</taxon>
        <taxon>Clostridia</taxon>
        <taxon>Lachnospirales</taxon>
        <taxon>Lachnospiraceae</taxon>
        <taxon>Lachnospiraceae incertae sedis</taxon>
        <taxon>Candidatus Fimicola</taxon>
    </lineage>
</organism>
<proteinExistence type="predicted"/>
<dbReference type="GO" id="GO:0000287">
    <property type="term" value="F:magnesium ion binding"/>
    <property type="evidence" value="ECO:0007669"/>
    <property type="project" value="InterPro"/>
</dbReference>
<name>A0A9D9DU07_9FIRM</name>
<sequence>MKLEFTVLGEPTGKGRPRFTNVGGRTFARTPEKTVIYENLIKLSYESQCGDFKFNDDDSIKLHIVAYFKIPKSMPKKKRALIDEGVLRPTKKPDWDNIGKAISDSLNGVAYRDDAQIVSVQFEKFYSEVPRVEVKLERI</sequence>
<gene>
    <name evidence="1" type="ORF">IAC55_02180</name>
</gene>
<evidence type="ECO:0000313" key="2">
    <source>
        <dbReference type="Proteomes" id="UP000823611"/>
    </source>
</evidence>
<protein>
    <submittedName>
        <fullName evidence="1">RusA family crossover junction endodeoxyribonuclease</fullName>
    </submittedName>
</protein>
<dbReference type="InterPro" id="IPR036614">
    <property type="entry name" value="RusA-like_sf"/>
</dbReference>